<dbReference type="EMBL" id="UYSL01001145">
    <property type="protein sequence ID" value="VDL64899.1"/>
    <property type="molecule type" value="Genomic_DNA"/>
</dbReference>
<dbReference type="AlphaFoldDB" id="A0A0N4XFZ1"/>
<evidence type="ECO:0000313" key="3">
    <source>
        <dbReference type="WBParaSite" id="NBR_0000144301-mRNA-1"/>
    </source>
</evidence>
<gene>
    <name evidence="1" type="ORF">NBR_LOCUS1444</name>
</gene>
<keyword evidence="2" id="KW-1185">Reference proteome</keyword>
<evidence type="ECO:0000313" key="2">
    <source>
        <dbReference type="Proteomes" id="UP000271162"/>
    </source>
</evidence>
<protein>
    <submittedName>
        <fullName evidence="3">Secreted protein</fullName>
    </submittedName>
</protein>
<reference evidence="1 2" key="2">
    <citation type="submission" date="2018-11" db="EMBL/GenBank/DDBJ databases">
        <authorList>
            <consortium name="Pathogen Informatics"/>
        </authorList>
    </citation>
    <scope>NUCLEOTIDE SEQUENCE [LARGE SCALE GENOMIC DNA]</scope>
</reference>
<dbReference type="WBParaSite" id="NBR_0000144301-mRNA-1">
    <property type="protein sequence ID" value="NBR_0000144301-mRNA-1"/>
    <property type="gene ID" value="NBR_0000144301"/>
</dbReference>
<proteinExistence type="predicted"/>
<accession>A0A0N4XFZ1</accession>
<reference evidence="3" key="1">
    <citation type="submission" date="2017-02" db="UniProtKB">
        <authorList>
            <consortium name="WormBaseParasite"/>
        </authorList>
    </citation>
    <scope>IDENTIFICATION</scope>
</reference>
<sequence length="95" mass="10303">MNIVLVAPVGSPSASAVETPRLDTESTTATEALICLSRTHALRSEISLGDVFTHSLGTRTDRALKDLPAIHSREGFSWSNPNWVFEENCSFSLNA</sequence>
<name>A0A0N4XFZ1_NIPBR</name>
<organism evidence="3">
    <name type="scientific">Nippostrongylus brasiliensis</name>
    <name type="common">Rat hookworm</name>
    <dbReference type="NCBI Taxonomy" id="27835"/>
    <lineage>
        <taxon>Eukaryota</taxon>
        <taxon>Metazoa</taxon>
        <taxon>Ecdysozoa</taxon>
        <taxon>Nematoda</taxon>
        <taxon>Chromadorea</taxon>
        <taxon>Rhabditida</taxon>
        <taxon>Rhabditina</taxon>
        <taxon>Rhabditomorpha</taxon>
        <taxon>Strongyloidea</taxon>
        <taxon>Heligmosomidae</taxon>
        <taxon>Nippostrongylus</taxon>
    </lineage>
</organism>
<evidence type="ECO:0000313" key="1">
    <source>
        <dbReference type="EMBL" id="VDL64899.1"/>
    </source>
</evidence>
<dbReference type="Proteomes" id="UP000271162">
    <property type="component" value="Unassembled WGS sequence"/>
</dbReference>